<comment type="cofactor">
    <cofactor evidence="1">
        <name>FAD</name>
        <dbReference type="ChEBI" id="CHEBI:57692"/>
    </cofactor>
</comment>
<feature type="domain" description="FAD-binding" evidence="9">
    <location>
        <begin position="55"/>
        <end position="399"/>
    </location>
</feature>
<proteinExistence type="inferred from homology"/>
<dbReference type="PRINTS" id="PR00420">
    <property type="entry name" value="RNGMNOXGNASE"/>
</dbReference>
<keyword evidence="11" id="KW-1185">Reference proteome</keyword>
<accession>A0A6N6MVY4</accession>
<keyword evidence="5" id="KW-0274">FAD</keyword>
<comment type="caution">
    <text evidence="10">The sequence shown here is derived from an EMBL/GenBank/DDBJ whole genome shotgun (WGS) entry which is preliminary data.</text>
</comment>
<dbReference type="NCBIfam" id="TIGR01988">
    <property type="entry name" value="Ubi-OHases"/>
    <property type="match status" value="1"/>
</dbReference>
<evidence type="ECO:0000256" key="8">
    <source>
        <dbReference type="SAM" id="MobiDB-lite"/>
    </source>
</evidence>
<evidence type="ECO:0000256" key="7">
    <source>
        <dbReference type="ARBA" id="ARBA00023033"/>
    </source>
</evidence>
<dbReference type="UniPathway" id="UPA00232"/>
<dbReference type="GO" id="GO:0016705">
    <property type="term" value="F:oxidoreductase activity, acting on paired donors, with incorporation or reduction of molecular oxygen"/>
    <property type="evidence" value="ECO:0007669"/>
    <property type="project" value="InterPro"/>
</dbReference>
<name>A0A6N6MVY4_9HYPH</name>
<dbReference type="EMBL" id="VZZJ01000004">
    <property type="protein sequence ID" value="KAB1074876.1"/>
    <property type="molecule type" value="Genomic_DNA"/>
</dbReference>
<dbReference type="Gene3D" id="3.50.50.60">
    <property type="entry name" value="FAD/NAD(P)-binding domain"/>
    <property type="match status" value="2"/>
</dbReference>
<evidence type="ECO:0000256" key="6">
    <source>
        <dbReference type="ARBA" id="ARBA00023002"/>
    </source>
</evidence>
<dbReference type="InterPro" id="IPR036188">
    <property type="entry name" value="FAD/NAD-bd_sf"/>
</dbReference>
<protein>
    <submittedName>
        <fullName evidence="10">2-octaprenyl-6-methoxyphenyl hydroxylase</fullName>
    </submittedName>
</protein>
<feature type="region of interest" description="Disordered" evidence="8">
    <location>
        <begin position="1"/>
        <end position="21"/>
    </location>
</feature>
<dbReference type="SUPFAM" id="SSF51905">
    <property type="entry name" value="FAD/NAD(P)-binding domain"/>
    <property type="match status" value="1"/>
</dbReference>
<comment type="pathway">
    <text evidence="2">Cofactor biosynthesis; ubiquinone biosynthesis.</text>
</comment>
<dbReference type="GO" id="GO:0006744">
    <property type="term" value="P:ubiquinone biosynthetic process"/>
    <property type="evidence" value="ECO:0007669"/>
    <property type="project" value="UniProtKB-UniPathway"/>
</dbReference>
<reference evidence="10 11" key="1">
    <citation type="submission" date="2019-09" db="EMBL/GenBank/DDBJ databases">
        <title>YIM 132548 draft genome.</title>
        <authorList>
            <person name="Jiang L."/>
        </authorList>
    </citation>
    <scope>NUCLEOTIDE SEQUENCE [LARGE SCALE GENOMIC DNA]</scope>
    <source>
        <strain evidence="10 11">YIM 132548</strain>
    </source>
</reference>
<dbReference type="PANTHER" id="PTHR43876">
    <property type="entry name" value="UBIQUINONE BIOSYNTHESIS MONOOXYGENASE COQ6, MITOCHONDRIAL"/>
    <property type="match status" value="1"/>
</dbReference>
<evidence type="ECO:0000256" key="1">
    <source>
        <dbReference type="ARBA" id="ARBA00001974"/>
    </source>
</evidence>
<evidence type="ECO:0000259" key="9">
    <source>
        <dbReference type="Pfam" id="PF01494"/>
    </source>
</evidence>
<dbReference type="AlphaFoldDB" id="A0A6N6MVY4"/>
<dbReference type="PANTHER" id="PTHR43876:SF7">
    <property type="entry name" value="UBIQUINONE BIOSYNTHESIS MONOOXYGENASE COQ6, MITOCHONDRIAL"/>
    <property type="match status" value="1"/>
</dbReference>
<gene>
    <name evidence="10" type="ORF">F6X51_07090</name>
</gene>
<dbReference type="GO" id="GO:0071949">
    <property type="term" value="F:FAD binding"/>
    <property type="evidence" value="ECO:0007669"/>
    <property type="project" value="InterPro"/>
</dbReference>
<dbReference type="InterPro" id="IPR051205">
    <property type="entry name" value="UbiH/COQ6_monooxygenase"/>
</dbReference>
<sequence>MPAAPHPRAPRSLRHPGAGAGGALSCGGARRGAGTLAGGAGLVGSTARAGARSLVVAGGGIPGLALALALKRAHGEALGVTVCDPGLPAGGARQRGRAYAVAAGGRHLFERLGIWDRIGPARQPITDMVVSDSRLADPVRPVFLTFAPAPGDPEADAPEPFAHMVEAEPLLDALITAARAAGVGLAPTGLLRAEPERGAIRAHLGDGRALRASLVVAADGAASRLREAARIGWVGWRYPQAGIVATIAHARDHGGRAYEHFLPSGPFAILPLPPGGALGHRASIVWTEREADVPALLGGGPGEVLAEIERRFTPNRGEIALESGPSAHPLAFGIARSFRAERLALLGDAAHVIHPLAGQGLNLGLTSAAALAEAVTEALRLGLDPGGPDVLRAYERARRFDTLAMAAATDGLNRLFSNDALPLRLARDLGLGLVDRMPGLKRFFIDEAAGLRGTPPRLMRGEAL</sequence>
<dbReference type="GO" id="GO:0004497">
    <property type="term" value="F:monooxygenase activity"/>
    <property type="evidence" value="ECO:0007669"/>
    <property type="project" value="UniProtKB-KW"/>
</dbReference>
<evidence type="ECO:0000313" key="10">
    <source>
        <dbReference type="EMBL" id="KAB1074876.1"/>
    </source>
</evidence>
<evidence type="ECO:0000313" key="11">
    <source>
        <dbReference type="Proteomes" id="UP000441523"/>
    </source>
</evidence>
<keyword evidence="4" id="KW-0285">Flavoprotein</keyword>
<dbReference type="Pfam" id="PF01494">
    <property type="entry name" value="FAD_binding_3"/>
    <property type="match status" value="1"/>
</dbReference>
<dbReference type="Proteomes" id="UP000441523">
    <property type="component" value="Unassembled WGS sequence"/>
</dbReference>
<keyword evidence="6" id="KW-0560">Oxidoreductase</keyword>
<comment type="similarity">
    <text evidence="3">Belongs to the UbiH/COQ6 family.</text>
</comment>
<evidence type="ECO:0000256" key="5">
    <source>
        <dbReference type="ARBA" id="ARBA00022827"/>
    </source>
</evidence>
<dbReference type="InterPro" id="IPR010971">
    <property type="entry name" value="UbiH/COQ6"/>
</dbReference>
<dbReference type="InterPro" id="IPR002938">
    <property type="entry name" value="FAD-bd"/>
</dbReference>
<organism evidence="10 11">
    <name type="scientific">Methylobacterium planeticum</name>
    <dbReference type="NCBI Taxonomy" id="2615211"/>
    <lineage>
        <taxon>Bacteria</taxon>
        <taxon>Pseudomonadati</taxon>
        <taxon>Pseudomonadota</taxon>
        <taxon>Alphaproteobacteria</taxon>
        <taxon>Hyphomicrobiales</taxon>
        <taxon>Methylobacteriaceae</taxon>
        <taxon>Methylobacterium</taxon>
    </lineage>
</organism>
<evidence type="ECO:0000256" key="3">
    <source>
        <dbReference type="ARBA" id="ARBA00005349"/>
    </source>
</evidence>
<evidence type="ECO:0000256" key="4">
    <source>
        <dbReference type="ARBA" id="ARBA00022630"/>
    </source>
</evidence>
<keyword evidence="7" id="KW-0503">Monooxygenase</keyword>
<evidence type="ECO:0000256" key="2">
    <source>
        <dbReference type="ARBA" id="ARBA00004749"/>
    </source>
</evidence>